<keyword evidence="1" id="KW-0812">Transmembrane</keyword>
<comment type="caution">
    <text evidence="2">The sequence shown here is derived from an EMBL/GenBank/DDBJ whole genome shotgun (WGS) entry which is preliminary data.</text>
</comment>
<dbReference type="AlphaFoldDB" id="A0A139SJX4"/>
<proteinExistence type="predicted"/>
<evidence type="ECO:0000313" key="2">
    <source>
        <dbReference type="EMBL" id="KXU34833.1"/>
    </source>
</evidence>
<dbReference type="InterPro" id="IPR036259">
    <property type="entry name" value="MFS_trans_sf"/>
</dbReference>
<feature type="transmembrane region" description="Helical" evidence="1">
    <location>
        <begin position="181"/>
        <end position="201"/>
    </location>
</feature>
<feature type="transmembrane region" description="Helical" evidence="1">
    <location>
        <begin position="114"/>
        <end position="138"/>
    </location>
</feature>
<protein>
    <submittedName>
        <fullName evidence="2">MFS transporter</fullName>
    </submittedName>
</protein>
<keyword evidence="1" id="KW-1133">Transmembrane helix</keyword>
<dbReference type="Gene3D" id="1.20.1250.20">
    <property type="entry name" value="MFS general substrate transporter like domains"/>
    <property type="match status" value="1"/>
</dbReference>
<feature type="transmembrane region" description="Helical" evidence="1">
    <location>
        <begin position="150"/>
        <end position="169"/>
    </location>
</feature>
<dbReference type="Proteomes" id="UP000072660">
    <property type="component" value="Unassembled WGS sequence"/>
</dbReference>
<dbReference type="SUPFAM" id="SSF103473">
    <property type="entry name" value="MFS general substrate transporter"/>
    <property type="match status" value="1"/>
</dbReference>
<organism evidence="2 3">
    <name type="scientific">Ventosimonas gracilis</name>
    <dbReference type="NCBI Taxonomy" id="1680762"/>
    <lineage>
        <taxon>Bacteria</taxon>
        <taxon>Pseudomonadati</taxon>
        <taxon>Pseudomonadota</taxon>
        <taxon>Gammaproteobacteria</taxon>
        <taxon>Pseudomonadales</taxon>
        <taxon>Ventosimonadaceae</taxon>
        <taxon>Ventosimonas</taxon>
    </lineage>
</organism>
<accession>A0A139SJX4</accession>
<feature type="transmembrane region" description="Helical" evidence="1">
    <location>
        <begin position="274"/>
        <end position="293"/>
    </location>
</feature>
<feature type="transmembrane region" description="Helical" evidence="1">
    <location>
        <begin position="235"/>
        <end position="254"/>
    </location>
</feature>
<evidence type="ECO:0000313" key="3">
    <source>
        <dbReference type="Proteomes" id="UP000072660"/>
    </source>
</evidence>
<dbReference type="EMBL" id="LSZO01000206">
    <property type="protein sequence ID" value="KXU34833.1"/>
    <property type="molecule type" value="Genomic_DNA"/>
</dbReference>
<keyword evidence="3" id="KW-1185">Reference proteome</keyword>
<feature type="transmembrane region" description="Helical" evidence="1">
    <location>
        <begin position="300"/>
        <end position="321"/>
    </location>
</feature>
<gene>
    <name evidence="2" type="ORF">AXE65_06660</name>
</gene>
<sequence length="423" mass="47071">MQQAMIYLQRTFKVEPQELPQVLWSLLYVLALFLAWYLLRPIRDEMGIAGGVRNLPWLFTATLIATLALSPLFALAVRRLSRQRFIALSYRFFAANLLLFALFLQFAANSWQLWLGRVFFIWSSVFNLFVISLFWSLMVDVFSGEQGKRLFGLLAAGATTGGILGAYTVSQWVELLDRSGVLLMAIVFLEIALLAAQRVLALSRKNSAKAINKTSEPPIGGGVLSAFSHCMRSPYLIGIALFMLLYSVTSTFLYYQQASIIELNFVERAERTAFLAKMDLWSNGLTLLLQLFVSSRLLSAGGMVLTLIILPLVSLAGFAALTHNPNLITLMVAQVARRVSNYAFAKPAREVLFTAVSREDRYKAKNVIDTVVYRAGDQVGSWSYAALIALGLTLAQIPLVAVLLSVLWLGLSIWLGRRHAKAQ</sequence>
<feature type="transmembrane region" description="Helical" evidence="1">
    <location>
        <begin position="55"/>
        <end position="76"/>
    </location>
</feature>
<feature type="transmembrane region" description="Helical" evidence="1">
    <location>
        <begin position="21"/>
        <end position="39"/>
    </location>
</feature>
<reference evidence="2 3" key="1">
    <citation type="submission" date="2016-02" db="EMBL/GenBank/DDBJ databases">
        <authorList>
            <person name="Wen L."/>
            <person name="He K."/>
            <person name="Yang H."/>
        </authorList>
    </citation>
    <scope>NUCLEOTIDE SEQUENCE [LARGE SCALE GENOMIC DNA]</scope>
    <source>
        <strain evidence="2 3">CV58</strain>
    </source>
</reference>
<evidence type="ECO:0000256" key="1">
    <source>
        <dbReference type="SAM" id="Phobius"/>
    </source>
</evidence>
<dbReference type="PANTHER" id="PTHR43596:SF1">
    <property type="entry name" value="ADP,ATP CARRIER PROTEIN"/>
    <property type="match status" value="1"/>
</dbReference>
<dbReference type="PANTHER" id="PTHR43596">
    <property type="entry name" value="ADP,ATP CARRIER PROTEIN"/>
    <property type="match status" value="1"/>
</dbReference>
<feature type="transmembrane region" description="Helical" evidence="1">
    <location>
        <begin position="88"/>
        <end position="108"/>
    </location>
</feature>
<name>A0A139SJX4_9GAMM</name>
<keyword evidence="1" id="KW-0472">Membrane</keyword>
<feature type="transmembrane region" description="Helical" evidence="1">
    <location>
        <begin position="382"/>
        <end position="415"/>
    </location>
</feature>